<dbReference type="Pfam" id="PF02817">
    <property type="entry name" value="E3_binding"/>
    <property type="match status" value="1"/>
</dbReference>
<dbReference type="SUPFAM" id="SSF47005">
    <property type="entry name" value="Peripheral subunit-binding domain of 2-oxo acid dehydrogenase complex"/>
    <property type="match status" value="1"/>
</dbReference>
<feature type="region of interest" description="Disordered" evidence="14">
    <location>
        <begin position="82"/>
        <end position="106"/>
    </location>
</feature>
<dbReference type="SUPFAM" id="SSF51230">
    <property type="entry name" value="Single hybrid motif"/>
    <property type="match status" value="2"/>
</dbReference>
<keyword evidence="18" id="KW-1185">Reference proteome</keyword>
<protein>
    <recommendedName>
        <fullName evidence="7 13">Dihydrolipoyllysine-residue succinyltransferase component of 2-oxoglutarate dehydrogenase complex</fullName>
        <ecNumber evidence="6 13">2.3.1.61</ecNumber>
    </recommendedName>
    <alternativeName>
        <fullName evidence="13">2-oxoglutarate dehydrogenase complex component E2</fullName>
    </alternativeName>
</protein>
<feature type="region of interest" description="Disordered" evidence="14">
    <location>
        <begin position="189"/>
        <end position="307"/>
    </location>
</feature>
<feature type="compositionally biased region" description="Low complexity" evidence="14">
    <location>
        <begin position="189"/>
        <end position="202"/>
    </location>
</feature>
<feature type="domain" description="Lipoyl-binding" evidence="15">
    <location>
        <begin position="2"/>
        <end position="77"/>
    </location>
</feature>
<dbReference type="GO" id="GO:0033512">
    <property type="term" value="P:L-lysine catabolic process to acetyl-CoA via saccharopine"/>
    <property type="evidence" value="ECO:0007669"/>
    <property type="project" value="UniProtKB-UniRule"/>
</dbReference>
<comment type="subunit">
    <text evidence="5">Forms a 24-polypeptide structural core with octahedral symmetry. Part of the 2-oxoglutarate dehydrogenase (OGDH) complex composed of E1 (2-oxoglutarate dehydrogenase), E2 (dihydrolipoamide succinyltransferase) and E3 (dihydrolipoamide dehydrogenase); the complex contains multiple copies of the three enzymatic components (E1, E2 and E3).</text>
</comment>
<comment type="function">
    <text evidence="2 13">E2 component of the 2-oxoglutarate dehydrogenase (OGDH) complex which catalyzes the second step in the conversion of 2-oxoglutarate to succinyl-CoA and CO(2).</text>
</comment>
<gene>
    <name evidence="17" type="primary">odhB</name>
    <name evidence="17" type="ORF">GIY56_02480</name>
</gene>
<keyword evidence="10 13" id="KW-0450">Lipoyl</keyword>
<dbReference type="Gene3D" id="4.10.320.10">
    <property type="entry name" value="E3-binding domain"/>
    <property type="match status" value="1"/>
</dbReference>
<dbReference type="InterPro" id="IPR000089">
    <property type="entry name" value="Biotin_lipoyl"/>
</dbReference>
<dbReference type="EMBL" id="WMBT01000001">
    <property type="protein sequence ID" value="MTD99149.1"/>
    <property type="molecule type" value="Genomic_DNA"/>
</dbReference>
<evidence type="ECO:0000256" key="7">
    <source>
        <dbReference type="ARBA" id="ARBA00019511"/>
    </source>
</evidence>
<evidence type="ECO:0000256" key="6">
    <source>
        <dbReference type="ARBA" id="ARBA00012945"/>
    </source>
</evidence>
<keyword evidence="9 13" id="KW-0808">Transferase</keyword>
<dbReference type="PROSITE" id="PS50968">
    <property type="entry name" value="BIOTINYL_LIPOYL"/>
    <property type="match status" value="2"/>
</dbReference>
<dbReference type="GO" id="GO:0004149">
    <property type="term" value="F:dihydrolipoyllysine-residue succinyltransferase activity"/>
    <property type="evidence" value="ECO:0007669"/>
    <property type="project" value="UniProtKB-UniRule"/>
</dbReference>
<feature type="compositionally biased region" description="Polar residues" evidence="14">
    <location>
        <begin position="95"/>
        <end position="106"/>
    </location>
</feature>
<dbReference type="Pfam" id="PF00364">
    <property type="entry name" value="Biotin_lipoyl"/>
    <property type="match status" value="2"/>
</dbReference>
<feature type="domain" description="Peripheral subunit-binding (PSBD)" evidence="16">
    <location>
        <begin position="248"/>
        <end position="285"/>
    </location>
</feature>
<proteinExistence type="inferred from homology"/>
<keyword evidence="11 13" id="KW-0012">Acyltransferase</keyword>
<dbReference type="InterPro" id="IPR023213">
    <property type="entry name" value="CAT-like_dom_sf"/>
</dbReference>
<dbReference type="NCBIfam" id="NF004309">
    <property type="entry name" value="PRK05704.1"/>
    <property type="match status" value="1"/>
</dbReference>
<comment type="similarity">
    <text evidence="4 13">Belongs to the 2-oxoacid dehydrogenase family.</text>
</comment>
<evidence type="ECO:0000259" key="15">
    <source>
        <dbReference type="PROSITE" id="PS50968"/>
    </source>
</evidence>
<keyword evidence="8 13" id="KW-0816">Tricarboxylic acid cycle</keyword>
<evidence type="ECO:0000256" key="8">
    <source>
        <dbReference type="ARBA" id="ARBA00022532"/>
    </source>
</evidence>
<feature type="domain" description="Lipoyl-binding" evidence="15">
    <location>
        <begin position="109"/>
        <end position="184"/>
    </location>
</feature>
<dbReference type="InterPro" id="IPR006255">
    <property type="entry name" value="SucB"/>
</dbReference>
<evidence type="ECO:0000256" key="11">
    <source>
        <dbReference type="ARBA" id="ARBA00023315"/>
    </source>
</evidence>
<evidence type="ECO:0000256" key="14">
    <source>
        <dbReference type="SAM" id="MobiDB-lite"/>
    </source>
</evidence>
<organism evidence="17 18">
    <name type="scientific">Paracoccus lichenicola</name>
    <dbReference type="NCBI Taxonomy" id="2665644"/>
    <lineage>
        <taxon>Bacteria</taxon>
        <taxon>Pseudomonadati</taxon>
        <taxon>Pseudomonadota</taxon>
        <taxon>Alphaproteobacteria</taxon>
        <taxon>Rhodobacterales</taxon>
        <taxon>Paracoccaceae</taxon>
        <taxon>Paracoccus</taxon>
    </lineage>
</organism>
<evidence type="ECO:0000256" key="12">
    <source>
        <dbReference type="ARBA" id="ARBA00052761"/>
    </source>
</evidence>
<dbReference type="SUPFAM" id="SSF52777">
    <property type="entry name" value="CoA-dependent acyltransferases"/>
    <property type="match status" value="1"/>
</dbReference>
<dbReference type="GO" id="GO:0006099">
    <property type="term" value="P:tricarboxylic acid cycle"/>
    <property type="evidence" value="ECO:0007669"/>
    <property type="project" value="UniProtKB-UniRule"/>
</dbReference>
<dbReference type="EC" id="2.3.1.61" evidence="6 13"/>
<comment type="pathway">
    <text evidence="3 13">Amino-acid degradation; L-lysine degradation via saccharopine pathway; glutaryl-CoA from L-lysine: step 6/6.</text>
</comment>
<evidence type="ECO:0000256" key="1">
    <source>
        <dbReference type="ARBA" id="ARBA00001938"/>
    </source>
</evidence>
<name>A0A6L6HLP4_9RHOB</name>
<dbReference type="InterPro" id="IPR004167">
    <property type="entry name" value="PSBD"/>
</dbReference>
<dbReference type="PANTHER" id="PTHR43416">
    <property type="entry name" value="DIHYDROLIPOYLLYSINE-RESIDUE SUCCINYLTRANSFERASE COMPONENT OF 2-OXOGLUTARATE DEHYDROGENASE COMPLEX, MITOCHONDRIAL-RELATED"/>
    <property type="match status" value="1"/>
</dbReference>
<comment type="cofactor">
    <cofactor evidence="1">
        <name>(R)-lipoate</name>
        <dbReference type="ChEBI" id="CHEBI:83088"/>
    </cofactor>
</comment>
<dbReference type="CDD" id="cd06849">
    <property type="entry name" value="lipoyl_domain"/>
    <property type="match status" value="2"/>
</dbReference>
<evidence type="ECO:0000256" key="13">
    <source>
        <dbReference type="RuleBase" id="RU361138"/>
    </source>
</evidence>
<evidence type="ECO:0000256" key="9">
    <source>
        <dbReference type="ARBA" id="ARBA00022679"/>
    </source>
</evidence>
<evidence type="ECO:0000256" key="3">
    <source>
        <dbReference type="ARBA" id="ARBA00005145"/>
    </source>
</evidence>
<comment type="caution">
    <text evidence="17">The sequence shown here is derived from an EMBL/GenBank/DDBJ whole genome shotgun (WGS) entry which is preliminary data.</text>
</comment>
<dbReference type="InterPro" id="IPR001078">
    <property type="entry name" value="2-oxoacid_DH_actylTfrase"/>
</dbReference>
<evidence type="ECO:0000256" key="5">
    <source>
        <dbReference type="ARBA" id="ARBA00011666"/>
    </source>
</evidence>
<dbReference type="Pfam" id="PF00198">
    <property type="entry name" value="2-oxoacid_dh"/>
    <property type="match status" value="1"/>
</dbReference>
<dbReference type="InterPro" id="IPR036625">
    <property type="entry name" value="E3-bd_dom_sf"/>
</dbReference>
<reference evidence="17 18" key="1">
    <citation type="submission" date="2019-11" db="EMBL/GenBank/DDBJ databases">
        <authorList>
            <person name="Lang L."/>
        </authorList>
    </citation>
    <scope>NUCLEOTIDE SEQUENCE [LARGE SCALE GENOMIC DNA]</scope>
    <source>
        <strain evidence="17 18">YIM 132242</strain>
    </source>
</reference>
<dbReference type="Gene3D" id="3.30.559.10">
    <property type="entry name" value="Chloramphenicol acetyltransferase-like domain"/>
    <property type="match status" value="1"/>
</dbReference>
<dbReference type="FunFam" id="3.30.559.10:FF:000007">
    <property type="entry name" value="Dihydrolipoamide acetyltransferase component of pyruvate dehydrogenase complex"/>
    <property type="match status" value="1"/>
</dbReference>
<dbReference type="GO" id="GO:0005829">
    <property type="term" value="C:cytosol"/>
    <property type="evidence" value="ECO:0007669"/>
    <property type="project" value="TreeGrafter"/>
</dbReference>
<evidence type="ECO:0000259" key="16">
    <source>
        <dbReference type="PROSITE" id="PS51826"/>
    </source>
</evidence>
<dbReference type="InterPro" id="IPR050537">
    <property type="entry name" value="2-oxoacid_dehydrogenase"/>
</dbReference>
<dbReference type="InterPro" id="IPR011053">
    <property type="entry name" value="Single_hybrid_motif"/>
</dbReference>
<accession>A0A6L6HLP4</accession>
<comment type="catalytic activity">
    <reaction evidence="12 13">
        <text>N(6)-[(R)-dihydrolipoyl]-L-lysyl-[protein] + succinyl-CoA = N(6)-[(R)-S(8)-succinyldihydrolipoyl]-L-lysyl-[protein] + CoA</text>
        <dbReference type="Rhea" id="RHEA:15213"/>
        <dbReference type="Rhea" id="RHEA-COMP:10475"/>
        <dbReference type="Rhea" id="RHEA-COMP:20092"/>
        <dbReference type="ChEBI" id="CHEBI:57287"/>
        <dbReference type="ChEBI" id="CHEBI:57292"/>
        <dbReference type="ChEBI" id="CHEBI:83100"/>
        <dbReference type="ChEBI" id="CHEBI:83120"/>
        <dbReference type="EC" id="2.3.1.61"/>
    </reaction>
</comment>
<dbReference type="Gene3D" id="2.40.50.100">
    <property type="match status" value="2"/>
</dbReference>
<dbReference type="NCBIfam" id="TIGR01347">
    <property type="entry name" value="sucB"/>
    <property type="match status" value="1"/>
</dbReference>
<evidence type="ECO:0000313" key="17">
    <source>
        <dbReference type="EMBL" id="MTD99149.1"/>
    </source>
</evidence>
<evidence type="ECO:0000256" key="4">
    <source>
        <dbReference type="ARBA" id="ARBA00007317"/>
    </source>
</evidence>
<dbReference type="PANTHER" id="PTHR43416:SF5">
    <property type="entry name" value="DIHYDROLIPOYLLYSINE-RESIDUE SUCCINYLTRANSFERASE COMPONENT OF 2-OXOGLUTARATE DEHYDROGENASE COMPLEX, MITOCHONDRIAL"/>
    <property type="match status" value="1"/>
</dbReference>
<evidence type="ECO:0000256" key="10">
    <source>
        <dbReference type="ARBA" id="ARBA00022823"/>
    </source>
</evidence>
<evidence type="ECO:0000256" key="2">
    <source>
        <dbReference type="ARBA" id="ARBA00004052"/>
    </source>
</evidence>
<dbReference type="Proteomes" id="UP000481417">
    <property type="component" value="Unassembled WGS sequence"/>
</dbReference>
<dbReference type="UniPathway" id="UPA00868">
    <property type="reaction ID" value="UER00840"/>
</dbReference>
<sequence length="537" mass="56307">MPTEVRVPPLGESVTEATVATWFKKPGDAVAVDEMLCELETDKVTVEVPSPAAGTLAQIVALEGETVGPDALLAQITEAGVDTPKEQPQAAPPSAQKTPEGQKNMSGKSVDVMVPALGESVTEATVATWFKKPGDSVAVDEMLCELETDKVSVEVPSPAAGVLADILAEEGATVDAKARLAIIVEGAAGTAGSSPAQPASGAADHKGAYGNAETPVGSASGGEDGVTAGQVGSPGAGPEDQKLRTDVEDAPSARKAMAEKGVSRDQVTGSGRDGRVMKEDVARAQPAPKPAPAPTPAATRPAQDAAREERVKMTRLRQTIARRLKDAQNTAAMLTTYNEADMSGIMGLRNEYKDAFEKKHKVKLGFMSFFVKACCHALKEVPEVNAEIDGTDVVYKNYVNMGVAVGTPSGLVVPVVRDADQKGFAAIEKEIAELGAKGRDGKLTMQEMQGGTFTISNGGVYGSLMSSPILNPPQSGILGMHKIQDRPMVVGGQIVIRPMMYLALSYDHRIVDGKGAVTFLVRVKEALEDPRRLLMDL</sequence>
<dbReference type="RefSeq" id="WP_154763220.1">
    <property type="nucleotide sequence ID" value="NZ_WMBT01000001.1"/>
</dbReference>
<dbReference type="AlphaFoldDB" id="A0A6L6HLP4"/>
<feature type="compositionally biased region" description="Basic and acidic residues" evidence="14">
    <location>
        <begin position="272"/>
        <end position="282"/>
    </location>
</feature>
<evidence type="ECO:0000313" key="18">
    <source>
        <dbReference type="Proteomes" id="UP000481417"/>
    </source>
</evidence>
<dbReference type="PROSITE" id="PS51826">
    <property type="entry name" value="PSBD"/>
    <property type="match status" value="1"/>
</dbReference>
<dbReference type="GO" id="GO:0045252">
    <property type="term" value="C:oxoglutarate dehydrogenase complex"/>
    <property type="evidence" value="ECO:0007669"/>
    <property type="project" value="UniProtKB-UniRule"/>
</dbReference>